<keyword evidence="2" id="KW-1185">Reference proteome</keyword>
<evidence type="ECO:0000313" key="2">
    <source>
        <dbReference type="Proteomes" id="UP001060085"/>
    </source>
</evidence>
<dbReference type="EMBL" id="CM044708">
    <property type="protein sequence ID" value="KAI5649284.1"/>
    <property type="molecule type" value="Genomic_DNA"/>
</dbReference>
<sequence length="582" mass="66230">MATNFNSSYPRATIPLSNNPKLPNPHFLFPKEPPDVTRLTKKCNFRILRRSSSSRINVSSGGGESYLDMWKNAVDRERKSKQFEKIVENPGGISNGGQEGQEEGESFSQEELERKSDEFKKILEVSSEERDRIQRMQVIDRAAAAIAAARALLKEDLLPRQETSLEVEVEDSPIVLDQGGTQSGNSLASPTRGQISVTPGPNFWSWTPPLDNNSSTNGTELKPMTQAFVDPAKLNPVIEKERSVDFLPIPFESALPQGKPPLPPLQSLVEVEEVEVSSKETTHLEEEREFGIAFSAHAAEAVQALNNVKDASSQGVNPDGSRWWKATGLDHRSDGVVCKWTLTRGVSADKTLEWEEKYWEAANELGYKELGSEKSGRDAAGNVWREYWRESMSQNGGLVHLEKTADKWGKNGKGDEWQEQWWEHYGASGQAEKWAHKWCSIDPYRPLDAGHAHVWHERWGEKYDGKGGSIKYTDKWAERFEGDGWEKWGDKWDENFDPNSRGVKQGETWWAGKYGDRWNRTWGEGHNGTGWVHKYGKSSSGEHWDTHVEQETWYERFPHYGFYHCFNNSVQLREVKKPSEWS</sequence>
<comment type="caution">
    <text evidence="1">The sequence shown here is derived from an EMBL/GenBank/DDBJ whole genome shotgun (WGS) entry which is preliminary data.</text>
</comment>
<proteinExistence type="predicted"/>
<protein>
    <submittedName>
        <fullName evidence="1">Uncharacterized protein</fullName>
    </submittedName>
</protein>
<evidence type="ECO:0000313" key="1">
    <source>
        <dbReference type="EMBL" id="KAI5649284.1"/>
    </source>
</evidence>
<gene>
    <name evidence="1" type="ORF">M9H77_35289</name>
</gene>
<name>A0ACB9ZPH9_CATRO</name>
<reference evidence="2" key="1">
    <citation type="journal article" date="2023" name="Nat. Plants">
        <title>Single-cell RNA sequencing provides a high-resolution roadmap for understanding the multicellular compartmentation of specialized metabolism.</title>
        <authorList>
            <person name="Sun S."/>
            <person name="Shen X."/>
            <person name="Li Y."/>
            <person name="Li Y."/>
            <person name="Wang S."/>
            <person name="Li R."/>
            <person name="Zhang H."/>
            <person name="Shen G."/>
            <person name="Guo B."/>
            <person name="Wei J."/>
            <person name="Xu J."/>
            <person name="St-Pierre B."/>
            <person name="Chen S."/>
            <person name="Sun C."/>
        </authorList>
    </citation>
    <scope>NUCLEOTIDE SEQUENCE [LARGE SCALE GENOMIC DNA]</scope>
</reference>
<dbReference type="Proteomes" id="UP001060085">
    <property type="component" value="Linkage Group LG08"/>
</dbReference>
<organism evidence="1 2">
    <name type="scientific">Catharanthus roseus</name>
    <name type="common">Madagascar periwinkle</name>
    <name type="synonym">Vinca rosea</name>
    <dbReference type="NCBI Taxonomy" id="4058"/>
    <lineage>
        <taxon>Eukaryota</taxon>
        <taxon>Viridiplantae</taxon>
        <taxon>Streptophyta</taxon>
        <taxon>Embryophyta</taxon>
        <taxon>Tracheophyta</taxon>
        <taxon>Spermatophyta</taxon>
        <taxon>Magnoliopsida</taxon>
        <taxon>eudicotyledons</taxon>
        <taxon>Gunneridae</taxon>
        <taxon>Pentapetalae</taxon>
        <taxon>asterids</taxon>
        <taxon>lamiids</taxon>
        <taxon>Gentianales</taxon>
        <taxon>Apocynaceae</taxon>
        <taxon>Rauvolfioideae</taxon>
        <taxon>Vinceae</taxon>
        <taxon>Catharanthinae</taxon>
        <taxon>Catharanthus</taxon>
    </lineage>
</organism>
<accession>A0ACB9ZPH9</accession>